<evidence type="ECO:0000313" key="3">
    <source>
        <dbReference type="Proteomes" id="UP001153737"/>
    </source>
</evidence>
<dbReference type="PANTHER" id="PTHR14523">
    <property type="entry name" value="UNCHARACTERIZED PROTEIN C17ORF53 HOMOLOG"/>
    <property type="match status" value="1"/>
</dbReference>
<reference evidence="2" key="1">
    <citation type="submission" date="2022-01" db="EMBL/GenBank/DDBJ databases">
        <authorList>
            <person name="King R."/>
        </authorList>
    </citation>
    <scope>NUCLEOTIDE SEQUENCE</scope>
</reference>
<dbReference type="OrthoDB" id="21443at2759"/>
<dbReference type="PANTHER" id="PTHR14523:SF1">
    <property type="entry name" value="HOMOLOGOUS RECOMBINATION OB-FOLD PROTEIN"/>
    <property type="match status" value="1"/>
</dbReference>
<sequence>MFEDTTNYDFDDDDLATSFTPVFSSTQGLSQKQSKIEELLPENSKKFKLDSDIANNQNKQRQHLVINPKLELLSKSKDNTFSSPSKVVKRIFPGPAGLLPDRQEGHKSISELICEDHVEQTDEFLLCSQRTNSVFENGPWKSMTEDFSSPNSVQLYEKFSINWIKQSSALKKQVASYNAPFLAAIIQSVTIDEGSKIPTVIVTLKDSTGVIEGTILYSLYEENIAGFVVGSVLVLRQFGVLSMEDSYCVTITPNNLLRIYYSKVEKCKMRSNTQVRQSSVEKIVLKECSVEDIWKKYEDYLVEQQKSASGKLQHNSERSKPNLRKLLPSNFNTCVPLKNFNLGPPVNNSRYKATSDISPNQTKTGSPAAVSLVHHFNTRNTSLKPSNTPRIVGNSSKNGNDVTISCSQLSVKTDKEHTEIWKNLFEEVDTDALFDDF</sequence>
<evidence type="ECO:0000259" key="1">
    <source>
        <dbReference type="Pfam" id="PF15072"/>
    </source>
</evidence>
<organism evidence="2 3">
    <name type="scientific">Phaedon cochleariae</name>
    <name type="common">Mustard beetle</name>
    <dbReference type="NCBI Taxonomy" id="80249"/>
    <lineage>
        <taxon>Eukaryota</taxon>
        <taxon>Metazoa</taxon>
        <taxon>Ecdysozoa</taxon>
        <taxon>Arthropoda</taxon>
        <taxon>Hexapoda</taxon>
        <taxon>Insecta</taxon>
        <taxon>Pterygota</taxon>
        <taxon>Neoptera</taxon>
        <taxon>Endopterygota</taxon>
        <taxon>Coleoptera</taxon>
        <taxon>Polyphaga</taxon>
        <taxon>Cucujiformia</taxon>
        <taxon>Chrysomeloidea</taxon>
        <taxon>Chrysomelidae</taxon>
        <taxon>Chrysomelinae</taxon>
        <taxon>Chrysomelini</taxon>
        <taxon>Phaedon</taxon>
    </lineage>
</organism>
<accession>A0A9P0GN01</accession>
<dbReference type="InterPro" id="IPR058570">
    <property type="entry name" value="HROB_OB"/>
</dbReference>
<gene>
    <name evidence="2" type="ORF">PHAECO_LOCUS2171</name>
</gene>
<dbReference type="GO" id="GO:0000725">
    <property type="term" value="P:recombinational repair"/>
    <property type="evidence" value="ECO:0007669"/>
    <property type="project" value="InterPro"/>
</dbReference>
<proteinExistence type="predicted"/>
<dbReference type="EMBL" id="OU896717">
    <property type="protein sequence ID" value="CAH1118594.1"/>
    <property type="molecule type" value="Genomic_DNA"/>
</dbReference>
<dbReference type="AlphaFoldDB" id="A0A9P0GN01"/>
<reference evidence="2" key="2">
    <citation type="submission" date="2022-10" db="EMBL/GenBank/DDBJ databases">
        <authorList>
            <consortium name="ENA_rothamsted_submissions"/>
            <consortium name="culmorum"/>
            <person name="King R."/>
        </authorList>
    </citation>
    <scope>NUCLEOTIDE SEQUENCE</scope>
</reference>
<name>A0A9P0GN01_PHACE</name>
<dbReference type="Pfam" id="PF15072">
    <property type="entry name" value="HROB"/>
    <property type="match status" value="1"/>
</dbReference>
<dbReference type="Proteomes" id="UP001153737">
    <property type="component" value="Chromosome 11"/>
</dbReference>
<protein>
    <recommendedName>
        <fullName evidence="1">Homologous recombination OB-fold protein OB-fold domain-containing protein</fullName>
    </recommendedName>
</protein>
<feature type="domain" description="Homologous recombination OB-fold protein OB-fold" evidence="1">
    <location>
        <begin position="179"/>
        <end position="262"/>
    </location>
</feature>
<keyword evidence="3" id="KW-1185">Reference proteome</keyword>
<evidence type="ECO:0000313" key="2">
    <source>
        <dbReference type="EMBL" id="CAH1118594.1"/>
    </source>
</evidence>
<dbReference type="InterPro" id="IPR028045">
    <property type="entry name" value="HROB"/>
</dbReference>